<dbReference type="GeneID" id="25911498"/>
<accession>A0A0L0FKF5</accession>
<proteinExistence type="predicted"/>
<keyword evidence="2" id="KW-1185">Reference proteome</keyword>
<evidence type="ECO:0000313" key="1">
    <source>
        <dbReference type="EMBL" id="KNC76508.1"/>
    </source>
</evidence>
<dbReference type="EMBL" id="KQ243075">
    <property type="protein sequence ID" value="KNC76508.1"/>
    <property type="molecule type" value="Genomic_DNA"/>
</dbReference>
<name>A0A0L0FKF5_9EUKA</name>
<feature type="non-terminal residue" evidence="1">
    <location>
        <position position="1"/>
    </location>
</feature>
<organism evidence="1 2">
    <name type="scientific">Sphaeroforma arctica JP610</name>
    <dbReference type="NCBI Taxonomy" id="667725"/>
    <lineage>
        <taxon>Eukaryota</taxon>
        <taxon>Ichthyosporea</taxon>
        <taxon>Ichthyophonida</taxon>
        <taxon>Sphaeroforma</taxon>
    </lineage>
</organism>
<evidence type="ECO:0000313" key="2">
    <source>
        <dbReference type="Proteomes" id="UP000054560"/>
    </source>
</evidence>
<reference evidence="1 2" key="1">
    <citation type="submission" date="2011-02" db="EMBL/GenBank/DDBJ databases">
        <title>The Genome Sequence of Sphaeroforma arctica JP610.</title>
        <authorList>
            <consortium name="The Broad Institute Genome Sequencing Platform"/>
            <person name="Russ C."/>
            <person name="Cuomo C."/>
            <person name="Young S.K."/>
            <person name="Zeng Q."/>
            <person name="Gargeya S."/>
            <person name="Alvarado L."/>
            <person name="Berlin A."/>
            <person name="Chapman S.B."/>
            <person name="Chen Z."/>
            <person name="Freedman E."/>
            <person name="Gellesch M."/>
            <person name="Goldberg J."/>
            <person name="Griggs A."/>
            <person name="Gujja S."/>
            <person name="Heilman E."/>
            <person name="Heiman D."/>
            <person name="Howarth C."/>
            <person name="Mehta T."/>
            <person name="Neiman D."/>
            <person name="Pearson M."/>
            <person name="Roberts A."/>
            <person name="Saif S."/>
            <person name="Shea T."/>
            <person name="Shenoy N."/>
            <person name="Sisk P."/>
            <person name="Stolte C."/>
            <person name="Sykes S."/>
            <person name="White J."/>
            <person name="Yandava C."/>
            <person name="Burger G."/>
            <person name="Gray M.W."/>
            <person name="Holland P.W.H."/>
            <person name="King N."/>
            <person name="Lang F.B.F."/>
            <person name="Roger A.J."/>
            <person name="Ruiz-Trillo I."/>
            <person name="Haas B."/>
            <person name="Nusbaum C."/>
            <person name="Birren B."/>
        </authorList>
    </citation>
    <scope>NUCLEOTIDE SEQUENCE [LARGE SCALE GENOMIC DNA]</scope>
    <source>
        <strain evidence="1 2">JP610</strain>
    </source>
</reference>
<dbReference type="Proteomes" id="UP000054560">
    <property type="component" value="Unassembled WGS sequence"/>
</dbReference>
<protein>
    <submittedName>
        <fullName evidence="1">Uncharacterized protein</fullName>
    </submittedName>
</protein>
<feature type="non-terminal residue" evidence="1">
    <location>
        <position position="133"/>
    </location>
</feature>
<sequence>LALQRSIQTLSKDKPYHLLYMTHFGNGKEMAKMYYNEPKHTEVFEKFAYKDRPMGTFPAALSDIEEDVLCFKSLHFQYDESLTELLKSTSNVQKGDPLKKDGRYIYKTANTRILQQLAPLYVVVSVAVRDVHK</sequence>
<dbReference type="AlphaFoldDB" id="A0A0L0FKF5"/>
<gene>
    <name evidence="1" type="ORF">SARC_10994</name>
</gene>
<dbReference type="RefSeq" id="XP_014150410.1">
    <property type="nucleotide sequence ID" value="XM_014294935.1"/>
</dbReference>